<organism evidence="1 2">
    <name type="scientific">Allomesorhizobium camelthorni</name>
    <dbReference type="NCBI Taxonomy" id="475069"/>
    <lineage>
        <taxon>Bacteria</taxon>
        <taxon>Pseudomonadati</taxon>
        <taxon>Pseudomonadota</taxon>
        <taxon>Alphaproteobacteria</taxon>
        <taxon>Hyphomicrobiales</taxon>
        <taxon>Phyllobacteriaceae</taxon>
        <taxon>Allomesorhizobium</taxon>
    </lineage>
</organism>
<name>A0A6G4W787_9HYPH</name>
<dbReference type="AlphaFoldDB" id="A0A6G4W787"/>
<evidence type="ECO:0000313" key="2">
    <source>
        <dbReference type="Proteomes" id="UP001642900"/>
    </source>
</evidence>
<comment type="caution">
    <text evidence="1">The sequence shown here is derived from an EMBL/GenBank/DDBJ whole genome shotgun (WGS) entry which is preliminary data.</text>
</comment>
<accession>A0A6G4W787</accession>
<proteinExistence type="predicted"/>
<gene>
    <name evidence="1" type="ORF">G6N73_04615</name>
</gene>
<keyword evidence="2" id="KW-1185">Reference proteome</keyword>
<dbReference type="Proteomes" id="UP001642900">
    <property type="component" value="Unassembled WGS sequence"/>
</dbReference>
<evidence type="ECO:0000313" key="1">
    <source>
        <dbReference type="EMBL" id="NGO50469.1"/>
    </source>
</evidence>
<sequence length="171" mass="17565">MSAASFTGRLVPRTVSAQAPQAPDRGVAADATDFRASAAFSHSCLGPRPETAAMDVAASMVAPHSCPDPTHGQAAAMDAPPASVTDETAPGFGHTLAGAAFTISLSPAVALILRLVETARADLSRDEIFARAIGVYATQLGVPALARDAQDLADLPEFERAPINRFARGGK</sequence>
<dbReference type="RefSeq" id="WP_165024001.1">
    <property type="nucleotide sequence ID" value="NZ_JAAKZF010000003.1"/>
</dbReference>
<reference evidence="1 2" key="1">
    <citation type="submission" date="2020-02" db="EMBL/GenBank/DDBJ databases">
        <title>Genome sequence of strain CCNWXJ40-4.</title>
        <authorList>
            <person name="Gao J."/>
            <person name="Sun J."/>
        </authorList>
    </citation>
    <scope>NUCLEOTIDE SEQUENCE [LARGE SCALE GENOMIC DNA]</scope>
    <source>
        <strain evidence="1 2">CCNWXJ 40-4</strain>
    </source>
</reference>
<protein>
    <submittedName>
        <fullName evidence="1">Uncharacterized protein</fullName>
    </submittedName>
</protein>
<dbReference type="EMBL" id="JAAKZF010000003">
    <property type="protein sequence ID" value="NGO50469.1"/>
    <property type="molecule type" value="Genomic_DNA"/>
</dbReference>